<dbReference type="RefSeq" id="XP_030979526.1">
    <property type="nucleotide sequence ID" value="XM_031130487.1"/>
</dbReference>
<dbReference type="KEGG" id="pgri:PgNI_10516"/>
<evidence type="ECO:0000313" key="3">
    <source>
        <dbReference type="RefSeq" id="XP_030979526.1"/>
    </source>
</evidence>
<dbReference type="GeneID" id="41965395"/>
<reference evidence="2 3" key="1">
    <citation type="journal article" date="2019" name="Mol. Biol. Evol.">
        <title>Blast fungal genomes show frequent chromosomal changes, gene gains and losses, and effector gene turnover.</title>
        <authorList>
            <person name="Gomez Luciano L.B."/>
            <person name="Jason Tsai I."/>
            <person name="Chuma I."/>
            <person name="Tosa Y."/>
            <person name="Chen Y.H."/>
            <person name="Li J.Y."/>
            <person name="Li M.Y."/>
            <person name="Jade Lu M.Y."/>
            <person name="Nakayashiki H."/>
            <person name="Li W.H."/>
        </authorList>
    </citation>
    <scope>NUCLEOTIDE SEQUENCE [LARGE SCALE GENOMIC DNA]</scope>
    <source>
        <strain evidence="2 3">NI907</strain>
    </source>
</reference>
<name>A0A6P8AX69_PYRGI</name>
<proteinExistence type="predicted"/>
<organism evidence="2 3">
    <name type="scientific">Pyricularia grisea</name>
    <name type="common">Crabgrass-specific blast fungus</name>
    <name type="synonym">Magnaporthe grisea</name>
    <dbReference type="NCBI Taxonomy" id="148305"/>
    <lineage>
        <taxon>Eukaryota</taxon>
        <taxon>Fungi</taxon>
        <taxon>Dikarya</taxon>
        <taxon>Ascomycota</taxon>
        <taxon>Pezizomycotina</taxon>
        <taxon>Sordariomycetes</taxon>
        <taxon>Sordariomycetidae</taxon>
        <taxon>Magnaporthales</taxon>
        <taxon>Pyriculariaceae</taxon>
        <taxon>Pyricularia</taxon>
    </lineage>
</organism>
<keyword evidence="2" id="KW-1185">Reference proteome</keyword>
<accession>A0A6P8AX69</accession>
<reference evidence="3" key="2">
    <citation type="submission" date="2019-10" db="EMBL/GenBank/DDBJ databases">
        <authorList>
            <consortium name="NCBI Genome Project"/>
        </authorList>
    </citation>
    <scope>NUCLEOTIDE SEQUENCE</scope>
    <source>
        <strain evidence="3">NI907</strain>
    </source>
</reference>
<feature type="region of interest" description="Disordered" evidence="1">
    <location>
        <begin position="39"/>
        <end position="64"/>
    </location>
</feature>
<protein>
    <submittedName>
        <fullName evidence="3">Uncharacterized protein</fullName>
    </submittedName>
</protein>
<sequence>MRAHEKHSDLSLLVACLLSPSRHEYTAKDSGIHVTNIHGLSQENPRVTSDKAHGLSEDLRRQDKHREGIVCQKGPVAYTAPERKHLPYLVIDYH</sequence>
<feature type="compositionally biased region" description="Basic and acidic residues" evidence="1">
    <location>
        <begin position="48"/>
        <end position="64"/>
    </location>
</feature>
<dbReference type="Proteomes" id="UP000515153">
    <property type="component" value="Chromosome VII"/>
</dbReference>
<evidence type="ECO:0000256" key="1">
    <source>
        <dbReference type="SAM" id="MobiDB-lite"/>
    </source>
</evidence>
<dbReference type="AlphaFoldDB" id="A0A6P8AX69"/>
<gene>
    <name evidence="3" type="ORF">PgNI_10516</name>
</gene>
<evidence type="ECO:0000313" key="2">
    <source>
        <dbReference type="Proteomes" id="UP000515153"/>
    </source>
</evidence>
<feature type="non-terminal residue" evidence="3">
    <location>
        <position position="94"/>
    </location>
</feature>
<reference evidence="3" key="3">
    <citation type="submission" date="2025-08" db="UniProtKB">
        <authorList>
            <consortium name="RefSeq"/>
        </authorList>
    </citation>
    <scope>IDENTIFICATION</scope>
    <source>
        <strain evidence="3">NI907</strain>
    </source>
</reference>